<protein>
    <submittedName>
        <fullName evidence="6">IclR family transcriptional regulator</fullName>
    </submittedName>
</protein>
<dbReference type="InterPro" id="IPR036388">
    <property type="entry name" value="WH-like_DNA-bd_sf"/>
</dbReference>
<evidence type="ECO:0000259" key="4">
    <source>
        <dbReference type="PROSITE" id="PS51077"/>
    </source>
</evidence>
<keyword evidence="2" id="KW-0238">DNA-binding</keyword>
<feature type="domain" description="IclR-ED" evidence="5">
    <location>
        <begin position="109"/>
        <end position="293"/>
    </location>
</feature>
<comment type="caution">
    <text evidence="6">The sequence shown here is derived from an EMBL/GenBank/DDBJ whole genome shotgun (WGS) entry which is preliminary data.</text>
</comment>
<dbReference type="SMART" id="SM00346">
    <property type="entry name" value="HTH_ICLR"/>
    <property type="match status" value="1"/>
</dbReference>
<dbReference type="SUPFAM" id="SSF46785">
    <property type="entry name" value="Winged helix' DNA-binding domain"/>
    <property type="match status" value="1"/>
</dbReference>
<accession>A0AAE2UPQ4</accession>
<dbReference type="AlphaFoldDB" id="A0AAE2UPQ4"/>
<evidence type="ECO:0000256" key="3">
    <source>
        <dbReference type="ARBA" id="ARBA00023163"/>
    </source>
</evidence>
<dbReference type="GO" id="GO:0045892">
    <property type="term" value="P:negative regulation of DNA-templated transcription"/>
    <property type="evidence" value="ECO:0007669"/>
    <property type="project" value="TreeGrafter"/>
</dbReference>
<dbReference type="Pfam" id="PF01614">
    <property type="entry name" value="IclR_C"/>
    <property type="match status" value="1"/>
</dbReference>
<dbReference type="Pfam" id="PF09339">
    <property type="entry name" value="HTH_IclR"/>
    <property type="match status" value="1"/>
</dbReference>
<evidence type="ECO:0000313" key="7">
    <source>
        <dbReference type="Proteomes" id="UP000655037"/>
    </source>
</evidence>
<dbReference type="FunFam" id="1.10.10.10:FF:000056">
    <property type="entry name" value="IclR family transcriptional regulator"/>
    <property type="match status" value="1"/>
</dbReference>
<dbReference type="PANTHER" id="PTHR30136:SF24">
    <property type="entry name" value="HTH-TYPE TRANSCRIPTIONAL REPRESSOR ALLR"/>
    <property type="match status" value="1"/>
</dbReference>
<feature type="domain" description="HTH iclR-type" evidence="4">
    <location>
        <begin position="46"/>
        <end position="108"/>
    </location>
</feature>
<dbReference type="EMBL" id="JACXXJ020000003">
    <property type="protein sequence ID" value="MBF2714122.1"/>
    <property type="molecule type" value="Genomic_DNA"/>
</dbReference>
<dbReference type="SUPFAM" id="SSF55781">
    <property type="entry name" value="GAF domain-like"/>
    <property type="match status" value="1"/>
</dbReference>
<name>A0AAE2UPQ4_AGRVI</name>
<gene>
    <name evidence="6" type="ORF">IEI95_007590</name>
</gene>
<dbReference type="Gene3D" id="3.30.450.40">
    <property type="match status" value="1"/>
</dbReference>
<dbReference type="InterPro" id="IPR005471">
    <property type="entry name" value="Tscrpt_reg_IclR_N"/>
</dbReference>
<dbReference type="InterPro" id="IPR014757">
    <property type="entry name" value="Tscrpt_reg_IclR_C"/>
</dbReference>
<dbReference type="GO" id="GO:0003677">
    <property type="term" value="F:DNA binding"/>
    <property type="evidence" value="ECO:0007669"/>
    <property type="project" value="UniProtKB-KW"/>
</dbReference>
<dbReference type="Gene3D" id="1.10.10.10">
    <property type="entry name" value="Winged helix-like DNA-binding domain superfamily/Winged helix DNA-binding domain"/>
    <property type="match status" value="1"/>
</dbReference>
<dbReference type="Proteomes" id="UP000655037">
    <property type="component" value="Unassembled WGS sequence"/>
</dbReference>
<evidence type="ECO:0000256" key="1">
    <source>
        <dbReference type="ARBA" id="ARBA00023015"/>
    </source>
</evidence>
<dbReference type="GO" id="GO:0003700">
    <property type="term" value="F:DNA-binding transcription factor activity"/>
    <property type="evidence" value="ECO:0007669"/>
    <property type="project" value="TreeGrafter"/>
</dbReference>
<keyword evidence="3" id="KW-0804">Transcription</keyword>
<organism evidence="6 7">
    <name type="scientific">Agrobacterium vitis</name>
    <name type="common">Rhizobium vitis</name>
    <dbReference type="NCBI Taxonomy" id="373"/>
    <lineage>
        <taxon>Bacteria</taxon>
        <taxon>Pseudomonadati</taxon>
        <taxon>Pseudomonadota</taxon>
        <taxon>Alphaproteobacteria</taxon>
        <taxon>Hyphomicrobiales</taxon>
        <taxon>Rhizobiaceae</taxon>
        <taxon>Rhizobium/Agrobacterium group</taxon>
        <taxon>Agrobacterium</taxon>
    </lineage>
</organism>
<dbReference type="PROSITE" id="PS51078">
    <property type="entry name" value="ICLR_ED"/>
    <property type="match status" value="1"/>
</dbReference>
<sequence>MSFRSSHIPAGGNNLPFDGGYTNCGITSYHRQEKEQVVTPISVPKVRAVERAARIVTTLAEHPYPMGILELAERVQLSPGSTHRLMATLVGLGWIEQNSRTSKYRLGTRMLGIGTTALLTNPAVLEGTAFLARLVEATGHDAQLSTLVGMRVVSLAHVAGPKTLRPELKFEPGLAQPAHASADGKLLLSFLDESERRYLYEVEGLPTYTSKTITDIVELEKEMGQIQAQGYAVDNGERFEDTRGIAAPVLGTDQQPILAVLCIGDLDLSNGNQQALSRYVTSLARELADRLLKFGDSGPTGRPRK</sequence>
<evidence type="ECO:0000256" key="2">
    <source>
        <dbReference type="ARBA" id="ARBA00023125"/>
    </source>
</evidence>
<dbReference type="InterPro" id="IPR029016">
    <property type="entry name" value="GAF-like_dom_sf"/>
</dbReference>
<dbReference type="RefSeq" id="WP_081356559.1">
    <property type="nucleotide sequence ID" value="NZ_CP118261.1"/>
</dbReference>
<evidence type="ECO:0000313" key="6">
    <source>
        <dbReference type="EMBL" id="MBF2714122.1"/>
    </source>
</evidence>
<dbReference type="PROSITE" id="PS51077">
    <property type="entry name" value="HTH_ICLR"/>
    <property type="match status" value="1"/>
</dbReference>
<keyword evidence="1" id="KW-0805">Transcription regulation</keyword>
<evidence type="ECO:0000259" key="5">
    <source>
        <dbReference type="PROSITE" id="PS51078"/>
    </source>
</evidence>
<proteinExistence type="predicted"/>
<reference evidence="6" key="1">
    <citation type="submission" date="2020-11" db="EMBL/GenBank/DDBJ databases">
        <title>Agrobacterium vitis strain K377 genome.</title>
        <authorList>
            <person name="Xi H."/>
        </authorList>
    </citation>
    <scope>NUCLEOTIDE SEQUENCE</scope>
    <source>
        <strain evidence="6">K377</strain>
    </source>
</reference>
<dbReference type="PANTHER" id="PTHR30136">
    <property type="entry name" value="HELIX-TURN-HELIX TRANSCRIPTIONAL REGULATOR, ICLR FAMILY"/>
    <property type="match status" value="1"/>
</dbReference>
<dbReference type="InterPro" id="IPR036390">
    <property type="entry name" value="WH_DNA-bd_sf"/>
</dbReference>
<dbReference type="InterPro" id="IPR050707">
    <property type="entry name" value="HTH_MetabolicPath_Reg"/>
</dbReference>